<name>A0A7W8NP16_9DEIO</name>
<keyword evidence="5" id="KW-1185">Reference proteome</keyword>
<keyword evidence="1" id="KW-0732">Signal</keyword>
<dbReference type="RefSeq" id="WP_184109495.1">
    <property type="nucleotide sequence ID" value="NZ_BNAJ01000001.1"/>
</dbReference>
<dbReference type="EMBL" id="JACHFK010000001">
    <property type="protein sequence ID" value="MBB5375275.1"/>
    <property type="molecule type" value="Genomic_DNA"/>
</dbReference>
<feature type="signal peptide" evidence="1">
    <location>
        <begin position="1"/>
        <end position="20"/>
    </location>
</feature>
<reference evidence="2" key="4">
    <citation type="submission" date="2024-05" db="EMBL/GenBank/DDBJ databases">
        <authorList>
            <person name="Sun Q."/>
            <person name="Zhou Y."/>
        </authorList>
    </citation>
    <scope>NUCLEOTIDE SEQUENCE</scope>
    <source>
        <strain evidence="2">CGMCC 1.18437</strain>
    </source>
</reference>
<protein>
    <recommendedName>
        <fullName evidence="6">Carboxypeptidase regulatory-like domain-containing protein</fullName>
    </recommendedName>
</protein>
<dbReference type="Proteomes" id="UP000619376">
    <property type="component" value="Unassembled WGS sequence"/>
</dbReference>
<proteinExistence type="predicted"/>
<gene>
    <name evidence="2" type="ORF">GCM10017781_03220</name>
    <name evidence="3" type="ORF">HNQ07_000719</name>
</gene>
<reference evidence="2" key="1">
    <citation type="journal article" date="2014" name="Int. J. Syst. Evol. Microbiol.">
        <title>Complete genome of a new Firmicutes species belonging to the dominant human colonic microbiota ('Ruminococcus bicirculans') reveals two chromosomes and a selective capacity to utilize plant glucans.</title>
        <authorList>
            <consortium name="NISC Comparative Sequencing Program"/>
            <person name="Wegmann U."/>
            <person name="Louis P."/>
            <person name="Goesmann A."/>
            <person name="Henrissat B."/>
            <person name="Duncan S.H."/>
            <person name="Flint H.J."/>
        </authorList>
    </citation>
    <scope>NUCLEOTIDE SEQUENCE</scope>
    <source>
        <strain evidence="2">CGMCC 1.18437</strain>
    </source>
</reference>
<dbReference type="EMBL" id="BNAJ01000001">
    <property type="protein sequence ID" value="GHF30459.1"/>
    <property type="molecule type" value="Genomic_DNA"/>
</dbReference>
<evidence type="ECO:0000313" key="5">
    <source>
        <dbReference type="Proteomes" id="UP000619376"/>
    </source>
</evidence>
<dbReference type="Proteomes" id="UP000539473">
    <property type="component" value="Unassembled WGS sequence"/>
</dbReference>
<organism evidence="3 4">
    <name type="scientific">Deinococcus metalli</name>
    <dbReference type="NCBI Taxonomy" id="1141878"/>
    <lineage>
        <taxon>Bacteria</taxon>
        <taxon>Thermotogati</taxon>
        <taxon>Deinococcota</taxon>
        <taxon>Deinococci</taxon>
        <taxon>Deinococcales</taxon>
        <taxon>Deinococcaceae</taxon>
        <taxon>Deinococcus</taxon>
    </lineage>
</organism>
<sequence>MKPASTAFLVLALAAGQGVALTVAGTAEGAGPDTRIAGFLVSPFGQPLQEIVSVPVENGRFRLEIPTTVPSARAQVSLTPQNVSWPGVIDPITVSSPVQAAELKFFAYRDQNSNGHRDDQEALREVPPMSSNATLFVTWVSGDVTVTASRGYQATLKRGWNAFLVEVGRAVAVQPFSDNEVVSVRLRR</sequence>
<accession>A0A7W8NP16</accession>
<reference evidence="5" key="2">
    <citation type="journal article" date="2019" name="Int. J. Syst. Evol. Microbiol.">
        <title>The Global Catalogue of Microorganisms (GCM) 10K type strain sequencing project: providing services to taxonomists for standard genome sequencing and annotation.</title>
        <authorList>
            <consortium name="The Broad Institute Genomics Platform"/>
            <consortium name="The Broad Institute Genome Sequencing Center for Infectious Disease"/>
            <person name="Wu L."/>
            <person name="Ma J."/>
        </authorList>
    </citation>
    <scope>NUCLEOTIDE SEQUENCE [LARGE SCALE GENOMIC DNA]</scope>
    <source>
        <strain evidence="5">CGMCC 1.18437</strain>
    </source>
</reference>
<feature type="chain" id="PRO_5030965003" description="Carboxypeptidase regulatory-like domain-containing protein" evidence="1">
    <location>
        <begin position="21"/>
        <end position="188"/>
    </location>
</feature>
<evidence type="ECO:0000313" key="4">
    <source>
        <dbReference type="Proteomes" id="UP000539473"/>
    </source>
</evidence>
<evidence type="ECO:0000256" key="1">
    <source>
        <dbReference type="SAM" id="SignalP"/>
    </source>
</evidence>
<evidence type="ECO:0000313" key="3">
    <source>
        <dbReference type="EMBL" id="MBB5375275.1"/>
    </source>
</evidence>
<dbReference type="AlphaFoldDB" id="A0A7W8NP16"/>
<comment type="caution">
    <text evidence="3">The sequence shown here is derived from an EMBL/GenBank/DDBJ whole genome shotgun (WGS) entry which is preliminary data.</text>
</comment>
<evidence type="ECO:0000313" key="2">
    <source>
        <dbReference type="EMBL" id="GHF30459.1"/>
    </source>
</evidence>
<evidence type="ECO:0008006" key="6">
    <source>
        <dbReference type="Google" id="ProtNLM"/>
    </source>
</evidence>
<reference evidence="3 4" key="3">
    <citation type="submission" date="2020-08" db="EMBL/GenBank/DDBJ databases">
        <title>Genomic Encyclopedia of Type Strains, Phase IV (KMG-IV): sequencing the most valuable type-strain genomes for metagenomic binning, comparative biology and taxonomic classification.</title>
        <authorList>
            <person name="Goeker M."/>
        </authorList>
    </citation>
    <scope>NUCLEOTIDE SEQUENCE [LARGE SCALE GENOMIC DNA]</scope>
    <source>
        <strain evidence="3 4">DSM 27521</strain>
    </source>
</reference>